<dbReference type="PROSITE" id="PS51819">
    <property type="entry name" value="VOC"/>
    <property type="match status" value="1"/>
</dbReference>
<dbReference type="RefSeq" id="WP_241447069.1">
    <property type="nucleotide sequence ID" value="NZ_JAKZHW010000001.1"/>
</dbReference>
<evidence type="ECO:0000313" key="3">
    <source>
        <dbReference type="Proteomes" id="UP001203058"/>
    </source>
</evidence>
<feature type="domain" description="VOC" evidence="1">
    <location>
        <begin position="8"/>
        <end position="132"/>
    </location>
</feature>
<protein>
    <submittedName>
        <fullName evidence="2">VOC family protein</fullName>
    </submittedName>
</protein>
<proteinExistence type="predicted"/>
<organism evidence="2 3">
    <name type="scientific">Sphingomonas telluris</name>
    <dbReference type="NCBI Taxonomy" id="2907998"/>
    <lineage>
        <taxon>Bacteria</taxon>
        <taxon>Pseudomonadati</taxon>
        <taxon>Pseudomonadota</taxon>
        <taxon>Alphaproteobacteria</taxon>
        <taxon>Sphingomonadales</taxon>
        <taxon>Sphingomonadaceae</taxon>
        <taxon>Sphingomonas</taxon>
    </lineage>
</organism>
<reference evidence="2 3" key="1">
    <citation type="submission" date="2022-03" db="EMBL/GenBank/DDBJ databases">
        <authorList>
            <person name="Jo J.-H."/>
            <person name="Im W.-T."/>
        </authorList>
    </citation>
    <scope>NUCLEOTIDE SEQUENCE [LARGE SCALE GENOMIC DNA]</scope>
    <source>
        <strain evidence="2 3">SM33</strain>
    </source>
</reference>
<evidence type="ECO:0000259" key="1">
    <source>
        <dbReference type="PROSITE" id="PS51819"/>
    </source>
</evidence>
<dbReference type="Gene3D" id="3.30.720.120">
    <property type="match status" value="1"/>
</dbReference>
<dbReference type="Proteomes" id="UP001203058">
    <property type="component" value="Unassembled WGS sequence"/>
</dbReference>
<comment type="caution">
    <text evidence="2">The sequence shown here is derived from an EMBL/GenBank/DDBJ whole genome shotgun (WGS) entry which is preliminary data.</text>
</comment>
<sequence length="158" mass="17471">MPKPIPEGYHSVTPYLVVDDANAAIKFYGRAFGATEKFRLPMGDRIGHAELQIGDSVVMLADEFPDMGHLGPKSRGGPTSSILLYVDNVDEAFNKAINAGATQQRPLENQFWGDRMGTLVDPFGHQWSLATHVEEVQPDEMQRRMEQMGSAQKQAEPA</sequence>
<dbReference type="InterPro" id="IPR004360">
    <property type="entry name" value="Glyas_Fos-R_dOase_dom"/>
</dbReference>
<evidence type="ECO:0000313" key="2">
    <source>
        <dbReference type="EMBL" id="MCH8616266.1"/>
    </source>
</evidence>
<dbReference type="SUPFAM" id="SSF54593">
    <property type="entry name" value="Glyoxalase/Bleomycin resistance protein/Dihydroxybiphenyl dioxygenase"/>
    <property type="match status" value="1"/>
</dbReference>
<gene>
    <name evidence="2" type="ORF">LZ016_09155</name>
</gene>
<dbReference type="Pfam" id="PF00903">
    <property type="entry name" value="Glyoxalase"/>
    <property type="match status" value="1"/>
</dbReference>
<dbReference type="CDD" id="cd07246">
    <property type="entry name" value="VOC_like"/>
    <property type="match status" value="1"/>
</dbReference>
<dbReference type="PANTHER" id="PTHR34109:SF1">
    <property type="entry name" value="VOC DOMAIN-CONTAINING PROTEIN"/>
    <property type="match status" value="1"/>
</dbReference>
<dbReference type="Gene3D" id="3.30.720.110">
    <property type="match status" value="1"/>
</dbReference>
<dbReference type="InterPro" id="IPR037523">
    <property type="entry name" value="VOC_core"/>
</dbReference>
<dbReference type="InterPro" id="IPR029068">
    <property type="entry name" value="Glyas_Bleomycin-R_OHBP_Dase"/>
</dbReference>
<accession>A0ABS9VMS8</accession>
<dbReference type="PANTHER" id="PTHR34109">
    <property type="entry name" value="BNAUNNG04460D PROTEIN-RELATED"/>
    <property type="match status" value="1"/>
</dbReference>
<name>A0ABS9VMS8_9SPHN</name>
<keyword evidence="3" id="KW-1185">Reference proteome</keyword>
<dbReference type="EMBL" id="JAKZHW010000001">
    <property type="protein sequence ID" value="MCH8616266.1"/>
    <property type="molecule type" value="Genomic_DNA"/>
</dbReference>